<dbReference type="AlphaFoldDB" id="A0A5C6DMQ2"/>
<dbReference type="Proteomes" id="UP000319143">
    <property type="component" value="Unassembled WGS sequence"/>
</dbReference>
<gene>
    <name evidence="4" type="ORF">Poly41_35660</name>
</gene>
<dbReference type="InterPro" id="IPR046544">
    <property type="entry name" value="GH146_SB_dom"/>
</dbReference>
<feature type="domain" description="Glycoside hydrolase GH146 substrate-binding" evidence="2">
    <location>
        <begin position="680"/>
        <end position="757"/>
    </location>
</feature>
<feature type="domain" description="Non-reducing end beta-L-arabinofuranosidase-like GH127 catalytic" evidence="1">
    <location>
        <begin position="66"/>
        <end position="444"/>
    </location>
</feature>
<keyword evidence="5" id="KW-1185">Reference proteome</keyword>
<accession>A0A5C6DMQ2</accession>
<dbReference type="OrthoDB" id="9757939at2"/>
<evidence type="ECO:0000313" key="5">
    <source>
        <dbReference type="Proteomes" id="UP000319143"/>
    </source>
</evidence>
<protein>
    <recommendedName>
        <fullName evidence="6">Non-reducing end beta-L-arabinofuranosidase</fullName>
    </recommendedName>
</protein>
<dbReference type="PANTHER" id="PTHR31151:SF0">
    <property type="entry name" value="PROLINE-TRNA LIGASE (DUF1680)"/>
    <property type="match status" value="1"/>
</dbReference>
<evidence type="ECO:0000313" key="4">
    <source>
        <dbReference type="EMBL" id="TWU37435.1"/>
    </source>
</evidence>
<comment type="caution">
    <text evidence="4">The sequence shown here is derived from an EMBL/GenBank/DDBJ whole genome shotgun (WGS) entry which is preliminary data.</text>
</comment>
<evidence type="ECO:0000259" key="3">
    <source>
        <dbReference type="Pfam" id="PF20736"/>
    </source>
</evidence>
<evidence type="ECO:0000259" key="1">
    <source>
        <dbReference type="Pfam" id="PF07944"/>
    </source>
</evidence>
<dbReference type="Pfam" id="PF20620">
    <property type="entry name" value="DUF6805"/>
    <property type="match status" value="1"/>
</dbReference>
<reference evidence="4 5" key="1">
    <citation type="submission" date="2019-02" db="EMBL/GenBank/DDBJ databases">
        <title>Deep-cultivation of Planctomycetes and their phenomic and genomic characterization uncovers novel biology.</title>
        <authorList>
            <person name="Wiegand S."/>
            <person name="Jogler M."/>
            <person name="Boedeker C."/>
            <person name="Pinto D."/>
            <person name="Vollmers J."/>
            <person name="Rivas-Marin E."/>
            <person name="Kohn T."/>
            <person name="Peeters S.H."/>
            <person name="Heuer A."/>
            <person name="Rast P."/>
            <person name="Oberbeckmann S."/>
            <person name="Bunk B."/>
            <person name="Jeske O."/>
            <person name="Meyerdierks A."/>
            <person name="Storesund J.E."/>
            <person name="Kallscheuer N."/>
            <person name="Luecker S."/>
            <person name="Lage O.M."/>
            <person name="Pohl T."/>
            <person name="Merkel B.J."/>
            <person name="Hornburger P."/>
            <person name="Mueller R.-W."/>
            <person name="Bruemmer F."/>
            <person name="Labrenz M."/>
            <person name="Spormann A.M."/>
            <person name="Op Den Camp H."/>
            <person name="Overmann J."/>
            <person name="Amann R."/>
            <person name="Jetten M.S.M."/>
            <person name="Mascher T."/>
            <person name="Medema M.H."/>
            <person name="Devos D.P."/>
            <person name="Kaster A.-K."/>
            <person name="Ovreas L."/>
            <person name="Rohde M."/>
            <person name="Galperin M.Y."/>
            <person name="Jogler C."/>
        </authorList>
    </citation>
    <scope>NUCLEOTIDE SEQUENCE [LARGE SCALE GENOMIC DNA]</scope>
    <source>
        <strain evidence="4 5">Poly41</strain>
    </source>
</reference>
<dbReference type="InterPro" id="IPR008928">
    <property type="entry name" value="6-hairpin_glycosidase_sf"/>
</dbReference>
<dbReference type="Pfam" id="PF07944">
    <property type="entry name" value="Beta-AFase-like_GH127_cat"/>
    <property type="match status" value="1"/>
</dbReference>
<name>A0A5C6DMQ2_9BACT</name>
<dbReference type="PANTHER" id="PTHR31151">
    <property type="entry name" value="PROLINE-TRNA LIGASE (DUF1680)"/>
    <property type="match status" value="1"/>
</dbReference>
<evidence type="ECO:0000259" key="2">
    <source>
        <dbReference type="Pfam" id="PF20620"/>
    </source>
</evidence>
<proteinExistence type="predicted"/>
<sequence length="782" mass="88609">MKIGLYLSNRKLSEMPQDSIPTMKQRFVFILLASLCAPFADGGEERATTPTVPSPLRALPFKLGRVRLLPSEFTHARDLNAKYLLRLDPDRQMAQMRTQAGLMPKQPAYGGWLQGSACCGHYLTACALQYAATGDERFKQAVERLVEEMAEVQEAYGNGYLGSQDIEVFEQFSQGRIYFPNGNTFKVNDSWVPWYWQHKLFAGLIDAYRLTGSQKAYNVLIQFADWAESVISPMSDNQIQTMLEAEHGGMLESMVELYQITGEIRYLDLSKKFYHNAILASLADCDASVLAEVHANTQVPKFVGVARRYLATGAVRDRQAAENFFSYVRKHYTYVNGGNSSDERFGQPDQLAEGLQGDMTETCNTYNMLKLDRLLFMIEPRSELMDYYEHALYNHILASQHPESGMFTYKYKLHGGYPQAFSTPFRSFWCCVGSGMENHTKYAESIYFHDADSLWVNLFIPSELDWSERGLKLRMETTYPDSEQVTLRLSPTRPVPLTLRLRWPAWANGASLTVNGEPTAFSGGPGQYVTLRRTWQEGDTLVWTLPMRPRLERLPDDPTKVAITHGPVVLAAALGRDNIEIADLQGGGSAARWKWPLPDVPALTALDRPLESWLKPVDDKTLTFRIGTDAATAALTLLPSWRGITQRYAQYLDGYTAAQWQTQRTELARQRQVEQTRAKRLVDEVLIGNQQSEIDHAFAGAESRTGEFRGNTWRDAQLGGWFSYVLDVKPGTAMMLRVRYWGGGQSSVDSTSMRVNTNSLPRHCTGMSRESFLRWIIRFQWP</sequence>
<dbReference type="Pfam" id="PF20736">
    <property type="entry name" value="Glyco_hydro127M"/>
    <property type="match status" value="1"/>
</dbReference>
<dbReference type="InterPro" id="IPR012878">
    <property type="entry name" value="Beta-AFase-like_GH127_cat"/>
</dbReference>
<dbReference type="EMBL" id="SJPV01000005">
    <property type="protein sequence ID" value="TWU37435.1"/>
    <property type="molecule type" value="Genomic_DNA"/>
</dbReference>
<dbReference type="InterPro" id="IPR049046">
    <property type="entry name" value="Beta-AFase-like_GH127_middle"/>
</dbReference>
<feature type="domain" description="Non-reducing end beta-L-arabinofuranosidase-like GH127 middle" evidence="3">
    <location>
        <begin position="454"/>
        <end position="547"/>
    </location>
</feature>
<dbReference type="SUPFAM" id="SSF48208">
    <property type="entry name" value="Six-hairpin glycosidases"/>
    <property type="match status" value="1"/>
</dbReference>
<organism evidence="4 5">
    <name type="scientific">Novipirellula artificiosorum</name>
    <dbReference type="NCBI Taxonomy" id="2528016"/>
    <lineage>
        <taxon>Bacteria</taxon>
        <taxon>Pseudomonadati</taxon>
        <taxon>Planctomycetota</taxon>
        <taxon>Planctomycetia</taxon>
        <taxon>Pirellulales</taxon>
        <taxon>Pirellulaceae</taxon>
        <taxon>Novipirellula</taxon>
    </lineage>
</organism>
<dbReference type="GO" id="GO:0005975">
    <property type="term" value="P:carbohydrate metabolic process"/>
    <property type="evidence" value="ECO:0007669"/>
    <property type="project" value="InterPro"/>
</dbReference>
<evidence type="ECO:0008006" key="6">
    <source>
        <dbReference type="Google" id="ProtNLM"/>
    </source>
</evidence>